<evidence type="ECO:0000313" key="2">
    <source>
        <dbReference type="EMBL" id="EKC79003.1"/>
    </source>
</evidence>
<organism evidence="1">
    <name type="scientific">human gut metagenome</name>
    <dbReference type="NCBI Taxonomy" id="408170"/>
    <lineage>
        <taxon>unclassified sequences</taxon>
        <taxon>metagenomes</taxon>
        <taxon>organismal metagenomes</taxon>
    </lineage>
</organism>
<dbReference type="NCBIfam" id="NF047593">
    <property type="entry name" value="IS66_ISAeme5_TnpA"/>
    <property type="match status" value="1"/>
</dbReference>
<accession>K1RNI1</accession>
<protein>
    <recommendedName>
        <fullName evidence="3">Transposase</fullName>
    </recommendedName>
</protein>
<comment type="caution">
    <text evidence="1">The sequence shown here is derived from an EMBL/GenBank/DDBJ whole genome shotgun (WGS) entry which is preliminary data.</text>
</comment>
<dbReference type="AlphaFoldDB" id="K1RNI1"/>
<evidence type="ECO:0000313" key="1">
    <source>
        <dbReference type="EMBL" id="EKC46938.1"/>
    </source>
</evidence>
<dbReference type="EMBL" id="AJWY01001950">
    <property type="protein sequence ID" value="EKC79003.1"/>
    <property type="molecule type" value="Genomic_DNA"/>
</dbReference>
<gene>
    <name evidence="2" type="ORF">LEA_02902</name>
    <name evidence="1" type="ORF">OBE_15970</name>
</gene>
<evidence type="ECO:0008006" key="3">
    <source>
        <dbReference type="Google" id="ProtNLM"/>
    </source>
</evidence>
<dbReference type="InterPro" id="IPR002514">
    <property type="entry name" value="Transposase_8"/>
</dbReference>
<sequence>MEDNIMANTRKSRVPKEEQLKLINECRTSGMTDIDWCREHGIAVSTFYYWVKQLRKEAAQIPAPAYGHSENPRPKQDVVPIDIVPERFPVQHTPYLDNPHTLEIILGSATIRVTNETDPQLLSRTLQILKGSLC</sequence>
<dbReference type="InterPro" id="IPR010921">
    <property type="entry name" value="Trp_repressor/repl_initiator"/>
</dbReference>
<dbReference type="GO" id="GO:0004803">
    <property type="term" value="F:transposase activity"/>
    <property type="evidence" value="ECO:0007669"/>
    <property type="project" value="InterPro"/>
</dbReference>
<dbReference type="EMBL" id="AJWZ01010972">
    <property type="protein sequence ID" value="EKC46938.1"/>
    <property type="molecule type" value="Genomic_DNA"/>
</dbReference>
<dbReference type="Pfam" id="PF01527">
    <property type="entry name" value="HTH_Tnp_1"/>
    <property type="match status" value="1"/>
</dbReference>
<name>K1RNI1_9ZZZZ</name>
<dbReference type="SUPFAM" id="SSF48295">
    <property type="entry name" value="TrpR-like"/>
    <property type="match status" value="1"/>
</dbReference>
<proteinExistence type="predicted"/>
<dbReference type="GO" id="GO:0043565">
    <property type="term" value="F:sequence-specific DNA binding"/>
    <property type="evidence" value="ECO:0007669"/>
    <property type="project" value="InterPro"/>
</dbReference>
<dbReference type="GO" id="GO:0006313">
    <property type="term" value="P:DNA transposition"/>
    <property type="evidence" value="ECO:0007669"/>
    <property type="project" value="InterPro"/>
</dbReference>
<reference evidence="1" key="1">
    <citation type="journal article" date="2013" name="Environ. Microbiol.">
        <title>Microbiota from the distal guts of lean and obese adolescents exhibit partial functional redundancy besides clear differences in community structure.</title>
        <authorList>
            <person name="Ferrer M."/>
            <person name="Ruiz A."/>
            <person name="Lanza F."/>
            <person name="Haange S.B."/>
            <person name="Oberbach A."/>
            <person name="Till H."/>
            <person name="Bargiela R."/>
            <person name="Campoy C."/>
            <person name="Segura M.T."/>
            <person name="Richter M."/>
            <person name="von Bergen M."/>
            <person name="Seifert J."/>
            <person name="Suarez A."/>
        </authorList>
    </citation>
    <scope>NUCLEOTIDE SEQUENCE</scope>
</reference>